<dbReference type="SUPFAM" id="SSF100939">
    <property type="entry name" value="SPOC domain-like"/>
    <property type="match status" value="1"/>
</dbReference>
<dbReference type="GO" id="GO:0003690">
    <property type="term" value="F:double-stranded DNA binding"/>
    <property type="evidence" value="ECO:0007669"/>
    <property type="project" value="UniProtKB-UniRule"/>
</dbReference>
<name>A0A542DD44_AMYCI</name>
<protein>
    <recommendedName>
        <fullName evidence="3">Non-homologous end joining protein Ku</fullName>
    </recommendedName>
</protein>
<evidence type="ECO:0000256" key="2">
    <source>
        <dbReference type="ARBA" id="ARBA00023172"/>
    </source>
</evidence>
<sequence length="324" mass="35863">MARPVWKGSLNFGLVTVPVQVFSATGDHTIHFRQFERGTSDRVRYRRVNERTGEEVDYHDLVRGYDLGGGEYVQVEQSELAEVAPGRSRTIDIRSFIDPAEIDPLFFQKSYWLTPGDAEFARPYAVLAAAMAETGRGAVASFVMCGREHIALVRATEALLTMDTLLFAEDVRDPETELGGLPELPEIGRKERDMAVDLIESMSTRWQPEDYPDTSTQRVRELIEDKKAGRTVTVAAEAPEPTNVVDLTEALSASIQRHGGKSGKPSRRRSGQRSGDDRAELAEASKSELARIARELAVAGRSKMSRAELVEAIEAARSARKRAS</sequence>
<dbReference type="Proteomes" id="UP000320876">
    <property type="component" value="Unassembled WGS sequence"/>
</dbReference>
<comment type="subunit">
    <text evidence="3">Homodimer. Interacts with LigD.</text>
</comment>
<keyword evidence="3" id="KW-0234">DNA repair</keyword>
<dbReference type="InterPro" id="IPR006164">
    <property type="entry name" value="DNA_bd_Ku70/Ku80"/>
</dbReference>
<evidence type="ECO:0000256" key="4">
    <source>
        <dbReference type="SAM" id="MobiDB-lite"/>
    </source>
</evidence>
<dbReference type="RefSeq" id="WP_141995844.1">
    <property type="nucleotide sequence ID" value="NZ_VFML01000001.1"/>
</dbReference>
<dbReference type="EMBL" id="VFML01000001">
    <property type="protein sequence ID" value="TQJ00982.1"/>
    <property type="molecule type" value="Genomic_DNA"/>
</dbReference>
<comment type="caution">
    <text evidence="6">The sequence shown here is derived from an EMBL/GenBank/DDBJ whole genome shotgun (WGS) entry which is preliminary data.</text>
</comment>
<evidence type="ECO:0000259" key="5">
    <source>
        <dbReference type="SMART" id="SM00559"/>
    </source>
</evidence>
<proteinExistence type="inferred from homology"/>
<feature type="compositionally biased region" description="Basic and acidic residues" evidence="4">
    <location>
        <begin position="274"/>
        <end position="286"/>
    </location>
</feature>
<keyword evidence="2 3" id="KW-0233">DNA recombination</keyword>
<keyword evidence="7" id="KW-1185">Reference proteome</keyword>
<dbReference type="Pfam" id="PF02735">
    <property type="entry name" value="Ku"/>
    <property type="match status" value="1"/>
</dbReference>
<evidence type="ECO:0000256" key="3">
    <source>
        <dbReference type="HAMAP-Rule" id="MF_01875"/>
    </source>
</evidence>
<dbReference type="InterPro" id="IPR009187">
    <property type="entry name" value="Prok_Ku"/>
</dbReference>
<dbReference type="InterPro" id="IPR016194">
    <property type="entry name" value="SPOC-like_C_dom_sf"/>
</dbReference>
<dbReference type="Gene3D" id="2.40.290.10">
    <property type="match status" value="1"/>
</dbReference>
<dbReference type="OrthoDB" id="9795084at2"/>
<gene>
    <name evidence="3" type="primary">ku</name>
    <name evidence="6" type="ORF">FB471_0641</name>
</gene>
<dbReference type="PANTHER" id="PTHR41251">
    <property type="entry name" value="NON-HOMOLOGOUS END JOINING PROTEIN KU"/>
    <property type="match status" value="1"/>
</dbReference>
<dbReference type="GO" id="GO:0006310">
    <property type="term" value="P:DNA recombination"/>
    <property type="evidence" value="ECO:0007669"/>
    <property type="project" value="UniProtKB-KW"/>
</dbReference>
<dbReference type="NCBIfam" id="TIGR02772">
    <property type="entry name" value="Ku_bact"/>
    <property type="match status" value="1"/>
</dbReference>
<organism evidence="6 7">
    <name type="scientific">Amycolatopsis cihanbeyliensis</name>
    <dbReference type="NCBI Taxonomy" id="1128664"/>
    <lineage>
        <taxon>Bacteria</taxon>
        <taxon>Bacillati</taxon>
        <taxon>Actinomycetota</taxon>
        <taxon>Actinomycetes</taxon>
        <taxon>Pseudonocardiales</taxon>
        <taxon>Pseudonocardiaceae</taxon>
        <taxon>Amycolatopsis</taxon>
    </lineage>
</organism>
<comment type="similarity">
    <text evidence="3">Belongs to the prokaryotic Ku family.</text>
</comment>
<dbReference type="HAMAP" id="MF_01875">
    <property type="entry name" value="Prokaryotic_Ku"/>
    <property type="match status" value="1"/>
</dbReference>
<feature type="compositionally biased region" description="Basic residues" evidence="4">
    <location>
        <begin position="258"/>
        <end position="271"/>
    </location>
</feature>
<dbReference type="SMART" id="SM00559">
    <property type="entry name" value="Ku78"/>
    <property type="match status" value="1"/>
</dbReference>
<comment type="function">
    <text evidence="3">With LigD forms a non-homologous end joining (NHEJ) DNA repair enzyme, which repairs dsDNA breaks with reduced fidelity. Binds linear dsDNA with 5'- and 3'- overhangs but not closed circular dsDNA nor ssDNA. Recruits and stimulates the ligase activity of LigD.</text>
</comment>
<feature type="domain" description="Ku" evidence="5">
    <location>
        <begin position="53"/>
        <end position="183"/>
    </location>
</feature>
<dbReference type="AlphaFoldDB" id="A0A542DD44"/>
<reference evidence="6 7" key="1">
    <citation type="submission" date="2019-06" db="EMBL/GenBank/DDBJ databases">
        <title>Sequencing the genomes of 1000 actinobacteria strains.</title>
        <authorList>
            <person name="Klenk H.-P."/>
        </authorList>
    </citation>
    <scope>NUCLEOTIDE SEQUENCE [LARGE SCALE GENOMIC DNA]</scope>
    <source>
        <strain evidence="6 7">DSM 45679</strain>
    </source>
</reference>
<evidence type="ECO:0000313" key="7">
    <source>
        <dbReference type="Proteomes" id="UP000320876"/>
    </source>
</evidence>
<accession>A0A542DD44</accession>
<evidence type="ECO:0000256" key="1">
    <source>
        <dbReference type="ARBA" id="ARBA00023125"/>
    </source>
</evidence>
<dbReference type="PIRSF" id="PIRSF006493">
    <property type="entry name" value="Prok_Ku"/>
    <property type="match status" value="1"/>
</dbReference>
<dbReference type="PANTHER" id="PTHR41251:SF1">
    <property type="entry name" value="NON-HOMOLOGOUS END JOINING PROTEIN KU"/>
    <property type="match status" value="1"/>
</dbReference>
<feature type="region of interest" description="Disordered" evidence="4">
    <location>
        <begin position="255"/>
        <end position="286"/>
    </location>
</feature>
<keyword evidence="3" id="KW-0227">DNA damage</keyword>
<keyword evidence="1 3" id="KW-0238">DNA-binding</keyword>
<dbReference type="GO" id="GO:0006303">
    <property type="term" value="P:double-strand break repair via nonhomologous end joining"/>
    <property type="evidence" value="ECO:0007669"/>
    <property type="project" value="UniProtKB-UniRule"/>
</dbReference>
<evidence type="ECO:0000313" key="6">
    <source>
        <dbReference type="EMBL" id="TQJ00982.1"/>
    </source>
</evidence>